<keyword evidence="1" id="KW-1133">Transmembrane helix</keyword>
<gene>
    <name evidence="2" type="ORF">UFOVP78_52</name>
</gene>
<evidence type="ECO:0000256" key="1">
    <source>
        <dbReference type="SAM" id="Phobius"/>
    </source>
</evidence>
<proteinExistence type="predicted"/>
<organism evidence="2">
    <name type="scientific">uncultured Caudovirales phage</name>
    <dbReference type="NCBI Taxonomy" id="2100421"/>
    <lineage>
        <taxon>Viruses</taxon>
        <taxon>Duplodnaviria</taxon>
        <taxon>Heunggongvirae</taxon>
        <taxon>Uroviricota</taxon>
        <taxon>Caudoviricetes</taxon>
        <taxon>Peduoviridae</taxon>
        <taxon>Maltschvirus</taxon>
        <taxon>Maltschvirus maltsch</taxon>
    </lineage>
</organism>
<feature type="transmembrane region" description="Helical" evidence="1">
    <location>
        <begin position="112"/>
        <end position="133"/>
    </location>
</feature>
<feature type="transmembrane region" description="Helical" evidence="1">
    <location>
        <begin position="145"/>
        <end position="164"/>
    </location>
</feature>
<keyword evidence="1" id="KW-0812">Transmembrane</keyword>
<keyword evidence="1" id="KW-0472">Membrane</keyword>
<evidence type="ECO:0008006" key="3">
    <source>
        <dbReference type="Google" id="ProtNLM"/>
    </source>
</evidence>
<dbReference type="EMBL" id="LR796203">
    <property type="protein sequence ID" value="CAB4127135.1"/>
    <property type="molecule type" value="Genomic_DNA"/>
</dbReference>
<accession>A0A6J5L0Q8</accession>
<sequence>MAGFWDEIGDDLKGVVPIIQTVAPTIATALLGPAAGMAVQALSTALLGKPDGTAADVGAALATATPDQLLALRKEDNDFKARMRALDIDLARISAGDRDSARQREAKTGDSLTPRMLALTVTVGFFSVLGYVITKGVPAQGGEAVLILLGTLGGGWMTMLAYYFGSSSGQQEGAERLASLAQGARR</sequence>
<protein>
    <recommendedName>
        <fullName evidence="3">Holin of 3TMs, for gene-transfer release</fullName>
    </recommendedName>
</protein>
<name>A0A6J5L0Q8_9CAUD</name>
<reference evidence="2" key="1">
    <citation type="submission" date="2020-04" db="EMBL/GenBank/DDBJ databases">
        <authorList>
            <person name="Chiriac C."/>
            <person name="Salcher M."/>
            <person name="Ghai R."/>
            <person name="Kavagutti S V."/>
        </authorList>
    </citation>
    <scope>NUCLEOTIDE SEQUENCE</scope>
</reference>
<evidence type="ECO:0000313" key="2">
    <source>
        <dbReference type="EMBL" id="CAB4127135.1"/>
    </source>
</evidence>